<feature type="domain" description="MATH" evidence="2">
    <location>
        <begin position="9"/>
        <end position="149"/>
    </location>
</feature>
<protein>
    <recommendedName>
        <fullName evidence="2">MATH domain-containing protein</fullName>
    </recommendedName>
</protein>
<dbReference type="InterPro" id="IPR011333">
    <property type="entry name" value="SKP1/BTB/POZ_sf"/>
</dbReference>
<dbReference type="AlphaFoldDB" id="A0A0C3FXP8"/>
<evidence type="ECO:0000259" key="2">
    <source>
        <dbReference type="PROSITE" id="PS50144"/>
    </source>
</evidence>
<dbReference type="HOGENOM" id="CLU_017785_0_0_1"/>
<proteinExistence type="predicted"/>
<accession>A0A0C3FXP8</accession>
<dbReference type="InParanoid" id="A0A0C3FXP8"/>
<name>A0A0C3FXP8_PILCF</name>
<dbReference type="InterPro" id="IPR002083">
    <property type="entry name" value="MATH/TRAF_dom"/>
</dbReference>
<evidence type="ECO:0000313" key="3">
    <source>
        <dbReference type="EMBL" id="KIM89085.1"/>
    </source>
</evidence>
<dbReference type="PROSITE" id="PS50144">
    <property type="entry name" value="MATH"/>
    <property type="match status" value="1"/>
</dbReference>
<dbReference type="Pfam" id="PF00917">
    <property type="entry name" value="MATH"/>
    <property type="match status" value="1"/>
</dbReference>
<dbReference type="OrthoDB" id="6359816at2759"/>
<dbReference type="Proteomes" id="UP000054166">
    <property type="component" value="Unassembled WGS sequence"/>
</dbReference>
<feature type="compositionally biased region" description="Polar residues" evidence="1">
    <location>
        <begin position="287"/>
        <end position="297"/>
    </location>
</feature>
<reference evidence="4" key="2">
    <citation type="submission" date="2015-01" db="EMBL/GenBank/DDBJ databases">
        <title>Evolutionary Origins and Diversification of the Mycorrhizal Mutualists.</title>
        <authorList>
            <consortium name="DOE Joint Genome Institute"/>
            <consortium name="Mycorrhizal Genomics Consortium"/>
            <person name="Kohler A."/>
            <person name="Kuo A."/>
            <person name="Nagy L.G."/>
            <person name="Floudas D."/>
            <person name="Copeland A."/>
            <person name="Barry K.W."/>
            <person name="Cichocki N."/>
            <person name="Veneault-Fourrey C."/>
            <person name="LaButti K."/>
            <person name="Lindquist E.A."/>
            <person name="Lipzen A."/>
            <person name="Lundell T."/>
            <person name="Morin E."/>
            <person name="Murat C."/>
            <person name="Riley R."/>
            <person name="Ohm R."/>
            <person name="Sun H."/>
            <person name="Tunlid A."/>
            <person name="Henrissat B."/>
            <person name="Grigoriev I.V."/>
            <person name="Hibbett D.S."/>
            <person name="Martin F."/>
        </authorList>
    </citation>
    <scope>NUCLEOTIDE SEQUENCE [LARGE SCALE GENOMIC DNA]</scope>
    <source>
        <strain evidence="4">F 1598</strain>
    </source>
</reference>
<sequence length="581" mass="64790">MSEYQESTSITFEWTLQDLKTLFESTKGESKSKVTKSVRFSGGRWQILFYANSGTEGGFVSLYLSCEPTTEEKDSALDGKWIREGVFKFSFELRSTTRMVLFNAKEANNHSFSWKTANWGWAQFARRDNVYFHSNQVKDTDAFVVICNITSSPVTPTPPSTIPRQAVPKDLLETLGSLLDDPLYSDVEFVFPRRGRGVKNPRKIWANRKLIERADYFKAMFGSGFAETSDTTVSGAGDIQSDVDDAASEALSFSSSKWTRHFEDSDDEDDEMLFNDGADDTGFEPVSDSQNDMSSGTLDRRDSVVSLPSPAKDTSEDSATVGSDNETEGRNVRPKLTHPSSPGGTAALEKQEPGWQHVSRSDPQHGPSKLHVVVKDVAYTTYRAVLYYIYTDIIVFAPLSSSFYSSSQITTPSASVPLPSQLLSESLNNSGATRTAQQGDISTKCGPISRRSWITEWQSNNPRRPTPCSAKAVYRLADKLDLHDLKERAFQHIEKSLTVQNIAYEVFSPFSAAFADVRKIQVDFFLQHWADIRSSDAMASVWQQIRVGRHPGFEEVWPVIAQNLEFKPRTGDAAAEEISAS</sequence>
<feature type="compositionally biased region" description="Acidic residues" evidence="1">
    <location>
        <begin position="264"/>
        <end position="282"/>
    </location>
</feature>
<keyword evidence="4" id="KW-1185">Reference proteome</keyword>
<dbReference type="EMBL" id="KN832975">
    <property type="protein sequence ID" value="KIM89085.1"/>
    <property type="molecule type" value="Genomic_DNA"/>
</dbReference>
<evidence type="ECO:0000313" key="4">
    <source>
        <dbReference type="Proteomes" id="UP000054166"/>
    </source>
</evidence>
<organism evidence="3 4">
    <name type="scientific">Piloderma croceum (strain F 1598)</name>
    <dbReference type="NCBI Taxonomy" id="765440"/>
    <lineage>
        <taxon>Eukaryota</taxon>
        <taxon>Fungi</taxon>
        <taxon>Dikarya</taxon>
        <taxon>Basidiomycota</taxon>
        <taxon>Agaricomycotina</taxon>
        <taxon>Agaricomycetes</taxon>
        <taxon>Agaricomycetidae</taxon>
        <taxon>Atheliales</taxon>
        <taxon>Atheliaceae</taxon>
        <taxon>Piloderma</taxon>
    </lineage>
</organism>
<dbReference type="SUPFAM" id="SSF49599">
    <property type="entry name" value="TRAF domain-like"/>
    <property type="match status" value="1"/>
</dbReference>
<dbReference type="InterPro" id="IPR008974">
    <property type="entry name" value="TRAF-like"/>
</dbReference>
<dbReference type="Gene3D" id="2.60.210.10">
    <property type="entry name" value="Apoptosis, Tumor Necrosis Factor Receptor Associated Protein 2, Chain A"/>
    <property type="match status" value="1"/>
</dbReference>
<dbReference type="STRING" id="765440.A0A0C3FXP8"/>
<dbReference type="CDD" id="cd00121">
    <property type="entry name" value="MATH"/>
    <property type="match status" value="1"/>
</dbReference>
<dbReference type="PANTHER" id="PTHR24413">
    <property type="entry name" value="SPECKLE-TYPE POZ PROTEIN"/>
    <property type="match status" value="1"/>
</dbReference>
<gene>
    <name evidence="3" type="ORF">PILCRDRAFT_812980</name>
</gene>
<dbReference type="SUPFAM" id="SSF54695">
    <property type="entry name" value="POZ domain"/>
    <property type="match status" value="1"/>
</dbReference>
<reference evidence="3 4" key="1">
    <citation type="submission" date="2014-04" db="EMBL/GenBank/DDBJ databases">
        <authorList>
            <consortium name="DOE Joint Genome Institute"/>
            <person name="Kuo A."/>
            <person name="Tarkka M."/>
            <person name="Buscot F."/>
            <person name="Kohler A."/>
            <person name="Nagy L.G."/>
            <person name="Floudas D."/>
            <person name="Copeland A."/>
            <person name="Barry K.W."/>
            <person name="Cichocki N."/>
            <person name="Veneault-Fourrey C."/>
            <person name="LaButti K."/>
            <person name="Lindquist E.A."/>
            <person name="Lipzen A."/>
            <person name="Lundell T."/>
            <person name="Morin E."/>
            <person name="Murat C."/>
            <person name="Sun H."/>
            <person name="Tunlid A."/>
            <person name="Henrissat B."/>
            <person name="Grigoriev I.V."/>
            <person name="Hibbett D.S."/>
            <person name="Martin F."/>
            <person name="Nordberg H.P."/>
            <person name="Cantor M.N."/>
            <person name="Hua S.X."/>
        </authorList>
    </citation>
    <scope>NUCLEOTIDE SEQUENCE [LARGE SCALE GENOMIC DNA]</scope>
    <source>
        <strain evidence="3 4">F 1598</strain>
    </source>
</reference>
<evidence type="ECO:0000256" key="1">
    <source>
        <dbReference type="SAM" id="MobiDB-lite"/>
    </source>
</evidence>
<feature type="region of interest" description="Disordered" evidence="1">
    <location>
        <begin position="260"/>
        <end position="368"/>
    </location>
</feature>
<dbReference type="Gene3D" id="3.30.710.10">
    <property type="entry name" value="Potassium Channel Kv1.1, Chain A"/>
    <property type="match status" value="2"/>
</dbReference>